<dbReference type="OrthoDB" id="5651196at2759"/>
<comment type="caution">
    <text evidence="1">The sequence shown here is derived from an EMBL/GenBank/DDBJ whole genome shotgun (WGS) entry which is preliminary data.</text>
</comment>
<proteinExistence type="predicted"/>
<dbReference type="AlphaFoldDB" id="A0A1R1XR80"/>
<name>A0A1R1XR80_9FUNG</name>
<protein>
    <submittedName>
        <fullName evidence="1">Uncharacterized protein</fullName>
    </submittedName>
</protein>
<dbReference type="EMBL" id="LSSN01002134">
    <property type="protein sequence ID" value="OMJ17125.1"/>
    <property type="molecule type" value="Genomic_DNA"/>
</dbReference>
<reference evidence="1 2" key="1">
    <citation type="submission" date="2017-01" db="EMBL/GenBank/DDBJ databases">
        <authorList>
            <person name="Mah S.A."/>
            <person name="Swanson W.J."/>
            <person name="Moy G.W."/>
            <person name="Vacquier V.D."/>
        </authorList>
    </citation>
    <scope>NUCLEOTIDE SEQUENCE [LARGE SCALE GENOMIC DNA]</scope>
    <source>
        <strain evidence="1 2">GSMNP</strain>
    </source>
</reference>
<organism evidence="1 2">
    <name type="scientific">Smittium culicis</name>
    <dbReference type="NCBI Taxonomy" id="133412"/>
    <lineage>
        <taxon>Eukaryota</taxon>
        <taxon>Fungi</taxon>
        <taxon>Fungi incertae sedis</taxon>
        <taxon>Zoopagomycota</taxon>
        <taxon>Kickxellomycotina</taxon>
        <taxon>Harpellomycetes</taxon>
        <taxon>Harpellales</taxon>
        <taxon>Legeriomycetaceae</taxon>
        <taxon>Smittium</taxon>
    </lineage>
</organism>
<evidence type="ECO:0000313" key="2">
    <source>
        <dbReference type="Proteomes" id="UP000187283"/>
    </source>
</evidence>
<sequence>MCLKSNSFDTLNPSTLMPNVQPSYIITKIEPVNYQTNNMITQNKDFKKIIDIFLNYKNDYNIRGINGFKDTVTKTNDNRSSLSGYCDDINIENSDLDEILEKFDSFALDNSLEFIDCDEWGSEFYNNAFLDSSNDNEVDSIRKISKSKSFQEKDEFEEFNFEEICFSDDDFIFEDTINNLDDNSGIPAIRIKKTSPESSKIKHKPHKFKNKYNTPFRSSEHAVSNEKVWNSIQSKILGSAKKIHTNSFKACDDFINDLISNSPITTDSSKKPNRSFSKSQKILDPLPGSIIKTKSKKRNRKKNYNSIKKFFESCNSKSKIGILSTKQASSIPSDVSTNHFLANSVFKHERNNLFIANTPTKTSKYNNSNKAKPLLQYGFTPVTNLQTEKADLKISSPSKKIVSTLLSIDDHSLLKEKSKPATDIDSYIDINENLSINKSFFTPRKEFLDTRESNKINEPIISTTQKKRKMAQAPTTPFSQFNLDLISKNNCSSNTVFFNKKPISLDPVFSDSDNSNLSSMENSLTLHTSDEFFVPETPTTINKPSLTPKNSFNNTILQYDSDVVPESTIYDSRKLLPEYANDKDVKDKLSRFLSKVHNPVNGSLNSKTKNEKCYNNSSPILSKTSNINSSDLKLKSGSVNGIGDDIEFHIPSSNKSIRSKKSKDPG</sequence>
<dbReference type="Proteomes" id="UP000187283">
    <property type="component" value="Unassembled WGS sequence"/>
</dbReference>
<gene>
    <name evidence="1" type="ORF">AYI70_g6179</name>
</gene>
<accession>A0A1R1XR80</accession>
<evidence type="ECO:0000313" key="1">
    <source>
        <dbReference type="EMBL" id="OMJ17125.1"/>
    </source>
</evidence>
<keyword evidence="2" id="KW-1185">Reference proteome</keyword>